<keyword evidence="5" id="KW-1185">Reference proteome</keyword>
<dbReference type="GO" id="GO:0016887">
    <property type="term" value="F:ATP hydrolysis activity"/>
    <property type="evidence" value="ECO:0007669"/>
    <property type="project" value="InterPro"/>
</dbReference>
<gene>
    <name evidence="4" type="primary">AFG2</name>
    <name evidence="4" type="ORF">H4R34_004104</name>
</gene>
<dbReference type="InterPro" id="IPR003593">
    <property type="entry name" value="AAA+_ATPase"/>
</dbReference>
<proteinExistence type="predicted"/>
<dbReference type="FunFam" id="3.40.50.300:FF:000661">
    <property type="entry name" value="calmodulin-interacting protein 111 isoform X1"/>
    <property type="match status" value="1"/>
</dbReference>
<dbReference type="GO" id="GO:0005524">
    <property type="term" value="F:ATP binding"/>
    <property type="evidence" value="ECO:0007669"/>
    <property type="project" value="UniProtKB-KW"/>
</dbReference>
<feature type="domain" description="AAA+ ATPase" evidence="3">
    <location>
        <begin position="259"/>
        <end position="408"/>
    </location>
</feature>
<reference evidence="4" key="1">
    <citation type="submission" date="2022-07" db="EMBL/GenBank/DDBJ databases">
        <title>Phylogenomic reconstructions and comparative analyses of Kickxellomycotina fungi.</title>
        <authorList>
            <person name="Reynolds N.K."/>
            <person name="Stajich J.E."/>
            <person name="Barry K."/>
            <person name="Grigoriev I.V."/>
            <person name="Crous P."/>
            <person name="Smith M.E."/>
        </authorList>
    </citation>
    <scope>NUCLEOTIDE SEQUENCE</scope>
    <source>
        <strain evidence="4">RSA 567</strain>
    </source>
</reference>
<dbReference type="InterPro" id="IPR041569">
    <property type="entry name" value="AAA_lid_3"/>
</dbReference>
<dbReference type="Gene3D" id="3.40.50.300">
    <property type="entry name" value="P-loop containing nucleotide triphosphate hydrolases"/>
    <property type="match status" value="2"/>
</dbReference>
<dbReference type="Gene3D" id="1.10.8.60">
    <property type="match status" value="2"/>
</dbReference>
<feature type="domain" description="AAA+ ATPase" evidence="3">
    <location>
        <begin position="551"/>
        <end position="690"/>
    </location>
</feature>
<dbReference type="InterPro" id="IPR003959">
    <property type="entry name" value="ATPase_AAA_core"/>
</dbReference>
<keyword evidence="1" id="KW-0547">Nucleotide-binding</keyword>
<dbReference type="EMBL" id="JANBQB010000465">
    <property type="protein sequence ID" value="KAJ1976083.1"/>
    <property type="molecule type" value="Genomic_DNA"/>
</dbReference>
<evidence type="ECO:0000256" key="1">
    <source>
        <dbReference type="ARBA" id="ARBA00022741"/>
    </source>
</evidence>
<evidence type="ECO:0000313" key="5">
    <source>
        <dbReference type="Proteomes" id="UP001151582"/>
    </source>
</evidence>
<sequence length="785" mass="84960">MDRGVPPDALVVQRPVHSNDSRSAHRIILPVARMRQAGLSIGDAAVVFPALPIERQGDLLSNPSAETDTTLQPCFVGLAWPARTLDGTSIELSTVACLNAQLRLGDLCRVQRVHSPVLPAQAVEVACETCPPLLLTETLVQYLHDLLVRMGPLLPGTLFDMPFGGRTYRWRIRQLIAISPPALPPSDKSCVVAYSVDSLTKVLGSTTAAMSEPHFSAPMSTTVTYDQIGGLANEVRIVREMVELPLTRPELFAQYGQRPPRGVLLYGPPGTGKTLIARAVASETNAHVICINGPSVISKYYGETEANLRALFAEAAKNSPAIIFIDEIDALCPKRDEAAGESEARIVATLLTLMDGCNPHSPLTPASSTTSSDTRWVVIGATNRPDALDDALRRPGRFDREVEIGIPDQTARLAILCTLLADIPHTVTNDDIARLAARAHGYVGADLAAVCREAGLIAIQRHIGSGLSAAPAVLASEPNNSPDCHLAVTYEELDQAMTQVRPSAMREVLLEVPKVYWHDIGGQDDIKQKLKESVEWPLQHPEAFLRMGIRPPKGILLYGPPGCSKTLMAKALATEAGLNFIAVKGPELFNKWVGESEKAIRTVFRKARQASPSIVFFDEIDALTVKRSGGDGDGVSVADRVLSQLLSELDGIEPLVNVTVVAATNRPDIIDDALLRPGRIDRILYVGPPDSTARRAILELRMAKMTCDSDVAVDWLVEQTSGYSGAEVVALCHEAAFAAMEEDVHTQAVAQRHFAHCCRGFQSRITPDMLAFYAQFKANRASRSL</sequence>
<dbReference type="OrthoDB" id="27435at2759"/>
<evidence type="ECO:0000256" key="2">
    <source>
        <dbReference type="ARBA" id="ARBA00022840"/>
    </source>
</evidence>
<evidence type="ECO:0000259" key="3">
    <source>
        <dbReference type="SMART" id="SM00382"/>
    </source>
</evidence>
<protein>
    <submittedName>
        <fullName evidence="4">AAA+-type ATPase</fullName>
    </submittedName>
</protein>
<dbReference type="InterPro" id="IPR027417">
    <property type="entry name" value="P-loop_NTPase"/>
</dbReference>
<organism evidence="4 5">
    <name type="scientific">Dimargaris verticillata</name>
    <dbReference type="NCBI Taxonomy" id="2761393"/>
    <lineage>
        <taxon>Eukaryota</taxon>
        <taxon>Fungi</taxon>
        <taxon>Fungi incertae sedis</taxon>
        <taxon>Zoopagomycota</taxon>
        <taxon>Kickxellomycotina</taxon>
        <taxon>Dimargaritomycetes</taxon>
        <taxon>Dimargaritales</taxon>
        <taxon>Dimargaritaceae</taxon>
        <taxon>Dimargaris</taxon>
    </lineage>
</organism>
<dbReference type="PROSITE" id="PS00674">
    <property type="entry name" value="AAA"/>
    <property type="match status" value="1"/>
</dbReference>
<dbReference type="SMART" id="SM00382">
    <property type="entry name" value="AAA"/>
    <property type="match status" value="2"/>
</dbReference>
<keyword evidence="2" id="KW-0067">ATP-binding</keyword>
<dbReference type="SUPFAM" id="SSF52540">
    <property type="entry name" value="P-loop containing nucleoside triphosphate hydrolases"/>
    <property type="match status" value="2"/>
</dbReference>
<name>A0A9W8B388_9FUNG</name>
<evidence type="ECO:0000313" key="4">
    <source>
        <dbReference type="EMBL" id="KAJ1976083.1"/>
    </source>
</evidence>
<accession>A0A9W8B388</accession>
<dbReference type="InterPro" id="IPR003960">
    <property type="entry name" value="ATPase_AAA_CS"/>
</dbReference>
<dbReference type="Pfam" id="PF00004">
    <property type="entry name" value="AAA"/>
    <property type="match status" value="2"/>
</dbReference>
<dbReference type="CDD" id="cd19511">
    <property type="entry name" value="RecA-like_CDC48_r2-like"/>
    <property type="match status" value="1"/>
</dbReference>
<comment type="caution">
    <text evidence="4">The sequence shown here is derived from an EMBL/GenBank/DDBJ whole genome shotgun (WGS) entry which is preliminary data.</text>
</comment>
<dbReference type="PANTHER" id="PTHR23077">
    <property type="entry name" value="AAA-FAMILY ATPASE"/>
    <property type="match status" value="1"/>
</dbReference>
<dbReference type="GO" id="GO:0005737">
    <property type="term" value="C:cytoplasm"/>
    <property type="evidence" value="ECO:0007669"/>
    <property type="project" value="TreeGrafter"/>
</dbReference>
<dbReference type="Pfam" id="PF17862">
    <property type="entry name" value="AAA_lid_3"/>
    <property type="match status" value="2"/>
</dbReference>
<dbReference type="CDD" id="cd19503">
    <property type="entry name" value="RecA-like_CDC48_NLV2_r1-like"/>
    <property type="match status" value="1"/>
</dbReference>
<dbReference type="PANTHER" id="PTHR23077:SF27">
    <property type="entry name" value="ATPASE FAMILY GENE 2 PROTEIN HOMOLOG A"/>
    <property type="match status" value="1"/>
</dbReference>
<dbReference type="PRINTS" id="PR00830">
    <property type="entry name" value="ENDOLAPTASE"/>
</dbReference>
<dbReference type="Proteomes" id="UP001151582">
    <property type="component" value="Unassembled WGS sequence"/>
</dbReference>
<dbReference type="FunFam" id="3.40.50.300:FF:001985">
    <property type="entry name" value="Chromosome 9, whole genome shotgun sequence"/>
    <property type="match status" value="1"/>
</dbReference>
<dbReference type="InterPro" id="IPR050168">
    <property type="entry name" value="AAA_ATPase_domain"/>
</dbReference>
<dbReference type="AlphaFoldDB" id="A0A9W8B388"/>